<sequence>MARMREQNEKIKQRRLDVLADEDAFAATQAAERAKQVHTRKVQEAVDRTREQNAKRKMDKIQSREWDSEKKGDGWSKPQSNNNSGAPRGSGNAAVPTPTRTASSSDAPEQADTSSASPTLQESSIRGSPRGRGARGGSRGDRGRSRGRGAGVKERASAQRQPENDEAVAAPSVES</sequence>
<proteinExistence type="predicted"/>
<name>A0ACB8RVH7_9AGAM</name>
<organism evidence="1 2">
    <name type="scientific">Auriscalpium vulgare</name>
    <dbReference type="NCBI Taxonomy" id="40419"/>
    <lineage>
        <taxon>Eukaryota</taxon>
        <taxon>Fungi</taxon>
        <taxon>Dikarya</taxon>
        <taxon>Basidiomycota</taxon>
        <taxon>Agaricomycotina</taxon>
        <taxon>Agaricomycetes</taxon>
        <taxon>Russulales</taxon>
        <taxon>Auriscalpiaceae</taxon>
        <taxon>Auriscalpium</taxon>
    </lineage>
</organism>
<reference evidence="1" key="1">
    <citation type="submission" date="2021-02" db="EMBL/GenBank/DDBJ databases">
        <authorList>
            <consortium name="DOE Joint Genome Institute"/>
            <person name="Ahrendt S."/>
            <person name="Looney B.P."/>
            <person name="Miyauchi S."/>
            <person name="Morin E."/>
            <person name="Drula E."/>
            <person name="Courty P.E."/>
            <person name="Chicoki N."/>
            <person name="Fauchery L."/>
            <person name="Kohler A."/>
            <person name="Kuo A."/>
            <person name="Labutti K."/>
            <person name="Pangilinan J."/>
            <person name="Lipzen A."/>
            <person name="Riley R."/>
            <person name="Andreopoulos W."/>
            <person name="He G."/>
            <person name="Johnson J."/>
            <person name="Barry K.W."/>
            <person name="Grigoriev I.V."/>
            <person name="Nagy L."/>
            <person name="Hibbett D."/>
            <person name="Henrissat B."/>
            <person name="Matheny P.B."/>
            <person name="Labbe J."/>
            <person name="Martin F."/>
        </authorList>
    </citation>
    <scope>NUCLEOTIDE SEQUENCE</scope>
    <source>
        <strain evidence="1">FP105234-sp</strain>
    </source>
</reference>
<dbReference type="Proteomes" id="UP000814033">
    <property type="component" value="Unassembled WGS sequence"/>
</dbReference>
<gene>
    <name evidence="1" type="ORF">FA95DRAFT_1558269</name>
</gene>
<reference evidence="1" key="2">
    <citation type="journal article" date="2022" name="New Phytol.">
        <title>Evolutionary transition to the ectomycorrhizal habit in the genomes of a hyperdiverse lineage of mushroom-forming fungi.</title>
        <authorList>
            <person name="Looney B."/>
            <person name="Miyauchi S."/>
            <person name="Morin E."/>
            <person name="Drula E."/>
            <person name="Courty P.E."/>
            <person name="Kohler A."/>
            <person name="Kuo A."/>
            <person name="LaButti K."/>
            <person name="Pangilinan J."/>
            <person name="Lipzen A."/>
            <person name="Riley R."/>
            <person name="Andreopoulos W."/>
            <person name="He G."/>
            <person name="Johnson J."/>
            <person name="Nolan M."/>
            <person name="Tritt A."/>
            <person name="Barry K.W."/>
            <person name="Grigoriev I.V."/>
            <person name="Nagy L.G."/>
            <person name="Hibbett D."/>
            <person name="Henrissat B."/>
            <person name="Matheny P.B."/>
            <person name="Labbe J."/>
            <person name="Martin F.M."/>
        </authorList>
    </citation>
    <scope>NUCLEOTIDE SEQUENCE</scope>
    <source>
        <strain evidence="1">FP105234-sp</strain>
    </source>
</reference>
<comment type="caution">
    <text evidence="1">The sequence shown here is derived from an EMBL/GenBank/DDBJ whole genome shotgun (WGS) entry which is preliminary data.</text>
</comment>
<keyword evidence="2" id="KW-1185">Reference proteome</keyword>
<evidence type="ECO:0000313" key="2">
    <source>
        <dbReference type="Proteomes" id="UP000814033"/>
    </source>
</evidence>
<protein>
    <submittedName>
        <fullName evidence="1">Uncharacterized protein</fullName>
    </submittedName>
</protein>
<accession>A0ACB8RVH7</accession>
<dbReference type="EMBL" id="MU275890">
    <property type="protein sequence ID" value="KAI0048249.1"/>
    <property type="molecule type" value="Genomic_DNA"/>
</dbReference>
<evidence type="ECO:0000313" key="1">
    <source>
        <dbReference type="EMBL" id="KAI0048249.1"/>
    </source>
</evidence>